<evidence type="ECO:0000259" key="8">
    <source>
        <dbReference type="SMART" id="SM00911"/>
    </source>
</evidence>
<dbReference type="EMBL" id="JAIGNK010000002">
    <property type="protein sequence ID" value="MBX7458289.1"/>
    <property type="molecule type" value="Genomic_DNA"/>
</dbReference>
<protein>
    <recommendedName>
        <fullName evidence="2">histidine kinase</fullName>
        <ecNumber evidence="2">2.7.13.3</ecNumber>
    </recommendedName>
</protein>
<dbReference type="SUPFAM" id="SSF55785">
    <property type="entry name" value="PYP-like sensor domain (PAS domain)"/>
    <property type="match status" value="1"/>
</dbReference>
<dbReference type="Proteomes" id="UP000783253">
    <property type="component" value="Unassembled WGS sequence"/>
</dbReference>
<comment type="caution">
    <text evidence="9">The sequence shown here is derived from an EMBL/GenBank/DDBJ whole genome shotgun (WGS) entry which is preliminary data.</text>
</comment>
<evidence type="ECO:0000256" key="5">
    <source>
        <dbReference type="ARBA" id="ARBA00022741"/>
    </source>
</evidence>
<dbReference type="Pfam" id="PF08448">
    <property type="entry name" value="PAS_4"/>
    <property type="match status" value="1"/>
</dbReference>
<dbReference type="EC" id="2.7.13.3" evidence="2"/>
<dbReference type="InterPro" id="IPR035965">
    <property type="entry name" value="PAS-like_dom_sf"/>
</dbReference>
<feature type="domain" description="Signal transduction histidine kinase HWE region" evidence="8">
    <location>
        <begin position="151"/>
        <end position="232"/>
    </location>
</feature>
<evidence type="ECO:0000256" key="2">
    <source>
        <dbReference type="ARBA" id="ARBA00012438"/>
    </source>
</evidence>
<dbReference type="NCBIfam" id="TIGR00229">
    <property type="entry name" value="sensory_box"/>
    <property type="match status" value="1"/>
</dbReference>
<dbReference type="InterPro" id="IPR000014">
    <property type="entry name" value="PAS"/>
</dbReference>
<keyword evidence="4" id="KW-0808">Transferase</keyword>
<evidence type="ECO:0000256" key="6">
    <source>
        <dbReference type="ARBA" id="ARBA00022777"/>
    </source>
</evidence>
<keyword evidence="7" id="KW-0067">ATP-binding</keyword>
<sequence>MTSFADESQVVLAAILDQSQDCILLLSPDGDLEYMNKNARTALEIEEFEQVAGNPWVDLWPEDTRKTFTDSHAKALRGHRSRFEVFSPGKVAEPHWWDVVAAPVYDSTKNLVHVLVTMRDVTDYMNRRLNDQIRREEAEREAGFAETVAREMRHRLKNQLAVVGSVAKLLARHSETAAEMSEKFESKLMALARAQDLLTVHRDEPITAEEALSQVLGASGAGEAIEVLHVPDARLGDDAVQQLALILGELQTNSLKYGALRDEKGRITLSGEMQGRSLRLQWHEECGRDVPLPERVGSGLKLLERLGSTGDAKGQTEWHRSGLTTTFYLRTLPKGAIGTAA</sequence>
<dbReference type="SMART" id="SM00911">
    <property type="entry name" value="HWE_HK"/>
    <property type="match status" value="1"/>
</dbReference>
<evidence type="ECO:0000313" key="10">
    <source>
        <dbReference type="Proteomes" id="UP000783253"/>
    </source>
</evidence>
<evidence type="ECO:0000256" key="4">
    <source>
        <dbReference type="ARBA" id="ARBA00022679"/>
    </source>
</evidence>
<keyword evidence="10" id="KW-1185">Reference proteome</keyword>
<dbReference type="CDD" id="cd00130">
    <property type="entry name" value="PAS"/>
    <property type="match status" value="1"/>
</dbReference>
<keyword evidence="3" id="KW-0597">Phosphoprotein</keyword>
<proteinExistence type="predicted"/>
<evidence type="ECO:0000256" key="1">
    <source>
        <dbReference type="ARBA" id="ARBA00000085"/>
    </source>
</evidence>
<keyword evidence="5" id="KW-0547">Nucleotide-binding</keyword>
<evidence type="ECO:0000256" key="3">
    <source>
        <dbReference type="ARBA" id="ARBA00022553"/>
    </source>
</evidence>
<gene>
    <name evidence="9" type="ORF">K3152_08535</name>
</gene>
<dbReference type="RefSeq" id="WP_221573659.1">
    <property type="nucleotide sequence ID" value="NZ_JAIGNK010000002.1"/>
</dbReference>
<dbReference type="InterPro" id="IPR013656">
    <property type="entry name" value="PAS_4"/>
</dbReference>
<name>A0ABS7J2H7_9SPHN</name>
<dbReference type="InterPro" id="IPR011102">
    <property type="entry name" value="Sig_transdc_His_kinase_HWE"/>
</dbReference>
<evidence type="ECO:0000256" key="7">
    <source>
        <dbReference type="ARBA" id="ARBA00022840"/>
    </source>
</evidence>
<organism evidence="9 10">
    <name type="scientific">Qipengyuania polymorpha</name>
    <dbReference type="NCBI Taxonomy" id="2867234"/>
    <lineage>
        <taxon>Bacteria</taxon>
        <taxon>Pseudomonadati</taxon>
        <taxon>Pseudomonadota</taxon>
        <taxon>Alphaproteobacteria</taxon>
        <taxon>Sphingomonadales</taxon>
        <taxon>Erythrobacteraceae</taxon>
        <taxon>Qipengyuania</taxon>
    </lineage>
</organism>
<keyword evidence="6" id="KW-0418">Kinase</keyword>
<comment type="catalytic activity">
    <reaction evidence="1">
        <text>ATP + protein L-histidine = ADP + protein N-phospho-L-histidine.</text>
        <dbReference type="EC" id="2.7.13.3"/>
    </reaction>
</comment>
<dbReference type="Gene3D" id="3.30.565.10">
    <property type="entry name" value="Histidine kinase-like ATPase, C-terminal domain"/>
    <property type="match status" value="1"/>
</dbReference>
<accession>A0ABS7J2H7</accession>
<dbReference type="Pfam" id="PF07536">
    <property type="entry name" value="HWE_HK"/>
    <property type="match status" value="1"/>
</dbReference>
<reference evidence="9 10" key="1">
    <citation type="submission" date="2021-08" db="EMBL/GenBank/DDBJ databases">
        <title>Comparative Genomics Analysis of the Genus Qipengyuania Reveals Extensive Genetic Diversity and Metabolic Versatility, Including the Description of Fifteen Novel Species.</title>
        <authorList>
            <person name="Liu Y."/>
        </authorList>
    </citation>
    <scope>NUCLEOTIDE SEQUENCE [LARGE SCALE GENOMIC DNA]</scope>
    <source>
        <strain evidence="9 10">1NDH17</strain>
    </source>
</reference>
<dbReference type="PANTHER" id="PTHR41523">
    <property type="entry name" value="TWO-COMPONENT SYSTEM SENSOR PROTEIN"/>
    <property type="match status" value="1"/>
</dbReference>
<evidence type="ECO:0000313" key="9">
    <source>
        <dbReference type="EMBL" id="MBX7458289.1"/>
    </source>
</evidence>
<dbReference type="InterPro" id="IPR036890">
    <property type="entry name" value="HATPase_C_sf"/>
</dbReference>
<dbReference type="PANTHER" id="PTHR41523:SF8">
    <property type="entry name" value="ETHYLENE RESPONSE SENSOR PROTEIN"/>
    <property type="match status" value="1"/>
</dbReference>
<dbReference type="Gene3D" id="3.30.450.20">
    <property type="entry name" value="PAS domain"/>
    <property type="match status" value="1"/>
</dbReference>